<organism evidence="4 5">
    <name type="scientific">Pyrobaculum calidifontis (strain DSM 21063 / JCM 11548 / VA1)</name>
    <dbReference type="NCBI Taxonomy" id="410359"/>
    <lineage>
        <taxon>Archaea</taxon>
        <taxon>Thermoproteota</taxon>
        <taxon>Thermoprotei</taxon>
        <taxon>Thermoproteales</taxon>
        <taxon>Thermoproteaceae</taxon>
        <taxon>Pyrobaculum</taxon>
    </lineage>
</organism>
<keyword evidence="2" id="KW-0812">Transmembrane</keyword>
<evidence type="ECO:0000259" key="3">
    <source>
        <dbReference type="PROSITE" id="PS50035"/>
    </source>
</evidence>
<dbReference type="PANTHER" id="PTHR21248">
    <property type="entry name" value="CARDIOLIPIN SYNTHASE"/>
    <property type="match status" value="1"/>
</dbReference>
<evidence type="ECO:0000256" key="2">
    <source>
        <dbReference type="SAM" id="Phobius"/>
    </source>
</evidence>
<dbReference type="GO" id="GO:0032049">
    <property type="term" value="P:cardiolipin biosynthetic process"/>
    <property type="evidence" value="ECO:0007669"/>
    <property type="project" value="UniProtKB-ARBA"/>
</dbReference>
<proteinExistence type="predicted"/>
<dbReference type="AlphaFoldDB" id="A3MU94"/>
<dbReference type="InterPro" id="IPR001736">
    <property type="entry name" value="PLipase_D/transphosphatidylase"/>
</dbReference>
<dbReference type="Gene3D" id="3.30.870.10">
    <property type="entry name" value="Endonuclease Chain A"/>
    <property type="match status" value="2"/>
</dbReference>
<dbReference type="InterPro" id="IPR025202">
    <property type="entry name" value="PLD-like_dom"/>
</dbReference>
<dbReference type="PROSITE" id="PS50035">
    <property type="entry name" value="PLD"/>
    <property type="match status" value="1"/>
</dbReference>
<dbReference type="KEGG" id="pcl:Pcal_0785"/>
<dbReference type="SUPFAM" id="SSF56024">
    <property type="entry name" value="Phospholipase D/nuclease"/>
    <property type="match status" value="2"/>
</dbReference>
<protein>
    <submittedName>
        <fullName evidence="4">Phosphatidylserine/phosphatidylglycerophosphate/ cardiolipin synthase and related enzyme-like protein</fullName>
    </submittedName>
</protein>
<evidence type="ECO:0000313" key="4">
    <source>
        <dbReference type="EMBL" id="ABO08211.1"/>
    </source>
</evidence>
<dbReference type="RefSeq" id="WP_011849469.1">
    <property type="nucleotide sequence ID" value="NC_009073.1"/>
</dbReference>
<dbReference type="Pfam" id="PF13091">
    <property type="entry name" value="PLDc_2"/>
    <property type="match status" value="1"/>
</dbReference>
<dbReference type="OrthoDB" id="42630at2157"/>
<accession>A3MU94</accession>
<dbReference type="Proteomes" id="UP000001431">
    <property type="component" value="Chromosome"/>
</dbReference>
<keyword evidence="2" id="KW-1133">Transmembrane helix</keyword>
<dbReference type="HOGENOM" id="CLU_066800_0_0_2"/>
<dbReference type="PANTHER" id="PTHR21248:SF22">
    <property type="entry name" value="PHOSPHOLIPASE D"/>
    <property type="match status" value="1"/>
</dbReference>
<evidence type="ECO:0000313" key="5">
    <source>
        <dbReference type="Proteomes" id="UP000001431"/>
    </source>
</evidence>
<evidence type="ECO:0000256" key="1">
    <source>
        <dbReference type="SAM" id="MobiDB-lite"/>
    </source>
</evidence>
<keyword evidence="2" id="KW-0472">Membrane</keyword>
<dbReference type="GeneID" id="4909541"/>
<feature type="compositionally biased region" description="Low complexity" evidence="1">
    <location>
        <begin position="298"/>
        <end position="314"/>
    </location>
</feature>
<keyword evidence="5" id="KW-1185">Reference proteome</keyword>
<dbReference type="EMBL" id="CP000561">
    <property type="protein sequence ID" value="ABO08211.1"/>
    <property type="molecule type" value="Genomic_DNA"/>
</dbReference>
<dbReference type="GO" id="GO:0030572">
    <property type="term" value="F:phosphatidyltransferase activity"/>
    <property type="evidence" value="ECO:0007669"/>
    <property type="project" value="UniProtKB-ARBA"/>
</dbReference>
<feature type="transmembrane region" description="Helical" evidence="2">
    <location>
        <begin position="327"/>
        <end position="344"/>
    </location>
</feature>
<gene>
    <name evidence="4" type="ordered locus">Pcal_0785</name>
</gene>
<feature type="domain" description="PLD phosphodiesterase" evidence="3">
    <location>
        <begin position="114"/>
        <end position="136"/>
    </location>
</feature>
<dbReference type="SMART" id="SM00155">
    <property type="entry name" value="PLDc"/>
    <property type="match status" value="2"/>
</dbReference>
<reference evidence="4" key="1">
    <citation type="submission" date="2007-02" db="EMBL/GenBank/DDBJ databases">
        <title>Complete sequence of Pyrobaculum calidifontis JCM 11548.</title>
        <authorList>
            <consortium name="US DOE Joint Genome Institute"/>
            <person name="Copeland A."/>
            <person name="Lucas S."/>
            <person name="Lapidus A."/>
            <person name="Barry K."/>
            <person name="Glavina del Rio T."/>
            <person name="Dalin E."/>
            <person name="Tice H."/>
            <person name="Pitluck S."/>
            <person name="Chain P."/>
            <person name="Malfatti S."/>
            <person name="Shin M."/>
            <person name="Vergez L."/>
            <person name="Schmutz J."/>
            <person name="Larimer F."/>
            <person name="Land M."/>
            <person name="Hauser L."/>
            <person name="Kyrpides N."/>
            <person name="Mikhailova N."/>
            <person name="Cozen A.E."/>
            <person name="Fitz-Gibbon S.T."/>
            <person name="House C.H."/>
            <person name="Saltikov C."/>
            <person name="Lowe T.M."/>
            <person name="Richardson P."/>
        </authorList>
    </citation>
    <scope>NUCLEOTIDE SEQUENCE [LARGE SCALE GENOMIC DNA]</scope>
    <source>
        <strain evidence="4">JCM 11548</strain>
    </source>
</reference>
<dbReference type="STRING" id="410359.Pcal_0785"/>
<sequence length="349" mass="38202">MRLVVLLTLAAFLVLAVGPIRLEVQSVLVSPVNTTLIVDYVKAAKKAVYMEVYVFTYKPLADALASAAKRGVDVVVVLSARVYGGVPQSAKEIASYLEANGVKVKWNSDFPNVHTKLYVIDNETVIIGNINPTASGFTKNKGIMLVIKNATLARQLATIVLNDYRGVYPRYNYPGVLVSPINSQDGLLWILSQPGVRYIAMEQIYVDSGLVPYIVNGPYYAVVARTDADINTAVDEDLVAKIIVVGNYVYVGSINIGYYSIQRNREVGLLIENPGLAQRLKTLVMKWYQEAGGKVETTTEASTATAPPSTSTTPKAQNAGRSYSLDVLIWLAIIIIAILFVIWANRRRP</sequence>
<dbReference type="eggNOG" id="arCOG02041">
    <property type="taxonomic scope" value="Archaea"/>
</dbReference>
<name>A3MU94_PYRCJ</name>
<feature type="region of interest" description="Disordered" evidence="1">
    <location>
        <begin position="298"/>
        <end position="318"/>
    </location>
</feature>